<protein>
    <submittedName>
        <fullName evidence="2">Uncharacterized protein</fullName>
    </submittedName>
</protein>
<evidence type="ECO:0000313" key="3">
    <source>
        <dbReference type="Proteomes" id="UP001165065"/>
    </source>
</evidence>
<evidence type="ECO:0000313" key="2">
    <source>
        <dbReference type="EMBL" id="GMI46110.1"/>
    </source>
</evidence>
<dbReference type="Proteomes" id="UP001165065">
    <property type="component" value="Unassembled WGS sequence"/>
</dbReference>
<evidence type="ECO:0000256" key="1">
    <source>
        <dbReference type="SAM" id="MobiDB-lite"/>
    </source>
</evidence>
<organism evidence="2 3">
    <name type="scientific">Triparma columacea</name>
    <dbReference type="NCBI Taxonomy" id="722753"/>
    <lineage>
        <taxon>Eukaryota</taxon>
        <taxon>Sar</taxon>
        <taxon>Stramenopiles</taxon>
        <taxon>Ochrophyta</taxon>
        <taxon>Bolidophyceae</taxon>
        <taxon>Parmales</taxon>
        <taxon>Triparmaceae</taxon>
        <taxon>Triparma</taxon>
    </lineage>
</organism>
<feature type="region of interest" description="Disordered" evidence="1">
    <location>
        <begin position="192"/>
        <end position="250"/>
    </location>
</feature>
<dbReference type="OrthoDB" id="10383400at2759"/>
<gene>
    <name evidence="2" type="ORF">TrCOL_g4965</name>
</gene>
<accession>A0A9W7GLL2</accession>
<reference evidence="3" key="1">
    <citation type="journal article" date="2023" name="Commun. Biol.">
        <title>Genome analysis of Parmales, the sister group of diatoms, reveals the evolutionary specialization of diatoms from phago-mixotrophs to photoautotrophs.</title>
        <authorList>
            <person name="Ban H."/>
            <person name="Sato S."/>
            <person name="Yoshikawa S."/>
            <person name="Yamada K."/>
            <person name="Nakamura Y."/>
            <person name="Ichinomiya M."/>
            <person name="Sato N."/>
            <person name="Blanc-Mathieu R."/>
            <person name="Endo H."/>
            <person name="Kuwata A."/>
            <person name="Ogata H."/>
        </authorList>
    </citation>
    <scope>NUCLEOTIDE SEQUENCE [LARGE SCALE GENOMIC DNA]</scope>
</reference>
<dbReference type="EMBL" id="BRYA01000281">
    <property type="protein sequence ID" value="GMI46110.1"/>
    <property type="molecule type" value="Genomic_DNA"/>
</dbReference>
<sequence>MGQAATKNIVNLRNRLTPTLENALKKRDEFTADQVIRHAKENEATAKRLNTKYTDPNALLTGFRRDEHKGTDNEEWLRVSQGLPAHPAPNEQPIKEMNPELLKFLSSDLYVESTTKQPGELQQGRGKVRTEEEENSRPLPSSRKAPGPTLKPTLPKGCIDGEQLREILGIYHYGKDGGDMMRRSDMKKLEEISTTTESMRQDARTEEPASIRKQSRLAGAIQAQEGSSKDDWESVGAAAEPSSTGTLPPGWTEEAANLHIAERYGIPVEDVRTLTSQLNIPEIVRERMGGDISGIWRTRGGTEVPS</sequence>
<comment type="caution">
    <text evidence="2">The sequence shown here is derived from an EMBL/GenBank/DDBJ whole genome shotgun (WGS) entry which is preliminary data.</text>
</comment>
<keyword evidence="3" id="KW-1185">Reference proteome</keyword>
<proteinExistence type="predicted"/>
<feature type="region of interest" description="Disordered" evidence="1">
    <location>
        <begin position="114"/>
        <end position="157"/>
    </location>
</feature>
<dbReference type="AlphaFoldDB" id="A0A9W7GLL2"/>
<feature type="compositionally biased region" description="Basic and acidic residues" evidence="1">
    <location>
        <begin position="199"/>
        <end position="210"/>
    </location>
</feature>
<name>A0A9W7GLL2_9STRA</name>